<dbReference type="PANTHER" id="PTHR43537">
    <property type="entry name" value="TRANSCRIPTIONAL REGULATOR, GNTR FAMILY"/>
    <property type="match status" value="1"/>
</dbReference>
<protein>
    <submittedName>
        <fullName evidence="5">Transcriptional regulator, GntR family</fullName>
    </submittedName>
</protein>
<dbReference type="InterPro" id="IPR036388">
    <property type="entry name" value="WH-like_DNA-bd_sf"/>
</dbReference>
<dbReference type="GO" id="GO:0003700">
    <property type="term" value="F:DNA-binding transcription factor activity"/>
    <property type="evidence" value="ECO:0007669"/>
    <property type="project" value="InterPro"/>
</dbReference>
<accession>A0A1G6NZN6</accession>
<feature type="domain" description="HTH gntR-type" evidence="4">
    <location>
        <begin position="1"/>
        <end position="63"/>
    </location>
</feature>
<evidence type="ECO:0000313" key="5">
    <source>
        <dbReference type="EMBL" id="SDC72645.1"/>
    </source>
</evidence>
<evidence type="ECO:0000259" key="4">
    <source>
        <dbReference type="PROSITE" id="PS50949"/>
    </source>
</evidence>
<dbReference type="GO" id="GO:0003677">
    <property type="term" value="F:DNA binding"/>
    <property type="evidence" value="ECO:0007669"/>
    <property type="project" value="UniProtKB-KW"/>
</dbReference>
<sequence length="218" mass="25590">MDVYQLIKEAIAVGKYKPGMRLTEEFLAGEWQVSRTPVREALKQLESEGLLTPLRRGMIVRTFSREDIRQIYDLRTLLEGYAAGQAALYRSPEELKEMQEANLAYEQALREQEPRDLDGMLGILRINQRFHEAVHAASRNEHLRFHIGKLIVLPLVFQSFYWYDRSEQLRSLEFHRIILEAIEKRDGDRAKIAMHEHICQGRDRVLKHVDECEKESDN</sequence>
<dbReference type="OrthoDB" id="114741at2"/>
<evidence type="ECO:0000256" key="1">
    <source>
        <dbReference type="ARBA" id="ARBA00023015"/>
    </source>
</evidence>
<evidence type="ECO:0000313" key="6">
    <source>
        <dbReference type="Proteomes" id="UP000199387"/>
    </source>
</evidence>
<keyword evidence="2" id="KW-0238">DNA-binding</keyword>
<dbReference type="InterPro" id="IPR000524">
    <property type="entry name" value="Tscrpt_reg_HTH_GntR"/>
</dbReference>
<keyword evidence="1" id="KW-0805">Transcription regulation</keyword>
<dbReference type="SMART" id="SM00345">
    <property type="entry name" value="HTH_GNTR"/>
    <property type="match status" value="1"/>
</dbReference>
<dbReference type="PANTHER" id="PTHR43537:SF24">
    <property type="entry name" value="GLUCONATE OPERON TRANSCRIPTIONAL REPRESSOR"/>
    <property type="match status" value="1"/>
</dbReference>
<evidence type="ECO:0000256" key="3">
    <source>
        <dbReference type="ARBA" id="ARBA00023163"/>
    </source>
</evidence>
<organism evidence="5 6">
    <name type="scientific">Melghirimyces thermohalophilus</name>
    <dbReference type="NCBI Taxonomy" id="1236220"/>
    <lineage>
        <taxon>Bacteria</taxon>
        <taxon>Bacillati</taxon>
        <taxon>Bacillota</taxon>
        <taxon>Bacilli</taxon>
        <taxon>Bacillales</taxon>
        <taxon>Thermoactinomycetaceae</taxon>
        <taxon>Melghirimyces</taxon>
    </lineage>
</organism>
<dbReference type="Gene3D" id="1.20.120.530">
    <property type="entry name" value="GntR ligand-binding domain-like"/>
    <property type="match status" value="1"/>
</dbReference>
<evidence type="ECO:0000256" key="2">
    <source>
        <dbReference type="ARBA" id="ARBA00023125"/>
    </source>
</evidence>
<name>A0A1G6NZN6_9BACL</name>
<dbReference type="PRINTS" id="PR00035">
    <property type="entry name" value="HTHGNTR"/>
</dbReference>
<dbReference type="CDD" id="cd07377">
    <property type="entry name" value="WHTH_GntR"/>
    <property type="match status" value="1"/>
</dbReference>
<gene>
    <name evidence="5" type="ORF">SAMN04488112_11496</name>
</gene>
<dbReference type="Proteomes" id="UP000199387">
    <property type="component" value="Unassembled WGS sequence"/>
</dbReference>
<dbReference type="Gene3D" id="1.10.10.10">
    <property type="entry name" value="Winged helix-like DNA-binding domain superfamily/Winged helix DNA-binding domain"/>
    <property type="match status" value="1"/>
</dbReference>
<reference evidence="5 6" key="1">
    <citation type="submission" date="2016-10" db="EMBL/GenBank/DDBJ databases">
        <authorList>
            <person name="de Groot N.N."/>
        </authorList>
    </citation>
    <scope>NUCLEOTIDE SEQUENCE [LARGE SCALE GENOMIC DNA]</scope>
    <source>
        <strain evidence="5 6">DSM 45514</strain>
    </source>
</reference>
<keyword evidence="6" id="KW-1185">Reference proteome</keyword>
<dbReference type="SUPFAM" id="SSF48008">
    <property type="entry name" value="GntR ligand-binding domain-like"/>
    <property type="match status" value="1"/>
</dbReference>
<dbReference type="InterPro" id="IPR011711">
    <property type="entry name" value="GntR_C"/>
</dbReference>
<dbReference type="EMBL" id="FMZA01000014">
    <property type="protein sequence ID" value="SDC72645.1"/>
    <property type="molecule type" value="Genomic_DNA"/>
</dbReference>
<dbReference type="SUPFAM" id="SSF46785">
    <property type="entry name" value="Winged helix' DNA-binding domain"/>
    <property type="match status" value="1"/>
</dbReference>
<proteinExistence type="predicted"/>
<dbReference type="SMART" id="SM00895">
    <property type="entry name" value="FCD"/>
    <property type="match status" value="1"/>
</dbReference>
<dbReference type="PROSITE" id="PS50949">
    <property type="entry name" value="HTH_GNTR"/>
    <property type="match status" value="1"/>
</dbReference>
<dbReference type="InterPro" id="IPR008920">
    <property type="entry name" value="TF_FadR/GntR_C"/>
</dbReference>
<dbReference type="Pfam" id="PF00392">
    <property type="entry name" value="GntR"/>
    <property type="match status" value="1"/>
</dbReference>
<dbReference type="STRING" id="1236220.SAMN04488112_11496"/>
<keyword evidence="3" id="KW-0804">Transcription</keyword>
<dbReference type="InterPro" id="IPR036390">
    <property type="entry name" value="WH_DNA-bd_sf"/>
</dbReference>
<dbReference type="AlphaFoldDB" id="A0A1G6NZN6"/>
<dbReference type="Pfam" id="PF07729">
    <property type="entry name" value="FCD"/>
    <property type="match status" value="1"/>
</dbReference>